<gene>
    <name evidence="2" type="ORF">OLC1_LOCUS5914</name>
</gene>
<feature type="region of interest" description="Disordered" evidence="1">
    <location>
        <begin position="91"/>
        <end position="112"/>
    </location>
</feature>
<protein>
    <submittedName>
        <fullName evidence="2">OLC1v1030625C1</fullName>
    </submittedName>
</protein>
<proteinExistence type="predicted"/>
<evidence type="ECO:0000256" key="1">
    <source>
        <dbReference type="SAM" id="MobiDB-lite"/>
    </source>
</evidence>
<feature type="compositionally biased region" description="Low complexity" evidence="1">
    <location>
        <begin position="101"/>
        <end position="110"/>
    </location>
</feature>
<name>A0AAV1CH91_OLDCO</name>
<evidence type="ECO:0000313" key="2">
    <source>
        <dbReference type="EMBL" id="CAI9094825.1"/>
    </source>
</evidence>
<reference evidence="2" key="1">
    <citation type="submission" date="2023-03" db="EMBL/GenBank/DDBJ databases">
        <authorList>
            <person name="Julca I."/>
        </authorList>
    </citation>
    <scope>NUCLEOTIDE SEQUENCE</scope>
</reference>
<dbReference type="AlphaFoldDB" id="A0AAV1CH91"/>
<dbReference type="Proteomes" id="UP001161247">
    <property type="component" value="Chromosome 2"/>
</dbReference>
<organism evidence="2 3">
    <name type="scientific">Oldenlandia corymbosa var. corymbosa</name>
    <dbReference type="NCBI Taxonomy" id="529605"/>
    <lineage>
        <taxon>Eukaryota</taxon>
        <taxon>Viridiplantae</taxon>
        <taxon>Streptophyta</taxon>
        <taxon>Embryophyta</taxon>
        <taxon>Tracheophyta</taxon>
        <taxon>Spermatophyta</taxon>
        <taxon>Magnoliopsida</taxon>
        <taxon>eudicotyledons</taxon>
        <taxon>Gunneridae</taxon>
        <taxon>Pentapetalae</taxon>
        <taxon>asterids</taxon>
        <taxon>lamiids</taxon>
        <taxon>Gentianales</taxon>
        <taxon>Rubiaceae</taxon>
        <taxon>Rubioideae</taxon>
        <taxon>Spermacoceae</taxon>
        <taxon>Hedyotis-Oldenlandia complex</taxon>
        <taxon>Oldenlandia</taxon>
    </lineage>
</organism>
<feature type="region of interest" description="Disordered" evidence="1">
    <location>
        <begin position="1"/>
        <end position="34"/>
    </location>
</feature>
<accession>A0AAV1CH91</accession>
<evidence type="ECO:0000313" key="3">
    <source>
        <dbReference type="Proteomes" id="UP001161247"/>
    </source>
</evidence>
<keyword evidence="3" id="KW-1185">Reference proteome</keyword>
<sequence>MSRHLNVSRNRPQQHPEMNQEGESQKEDTQASPNTQQDLAALYEKFYQLIIMMSKAVLDIREKEMELKLEPDEQAKQTIKILTDAMVLMSRKMPPPSGRTQHQQEQQQDQQDLKDAQICELCEMAWKAAESRFGLEQLSQTNDEDSLPLGKSVPTSKEVVVDEQQKLKESACPQQYSCKRSGLLQANERSTFSVLPKLRCIVFPRIELFGAQYTFTEVMLPLHKDKTTNADDCGIYTMHHMKRYDGGEYEDGTTLDFKTGNIKECRWKYMIKILTTMTEKSQKNSRSNAPVLYKYC</sequence>
<feature type="compositionally biased region" description="Polar residues" evidence="1">
    <location>
        <begin position="1"/>
        <end position="17"/>
    </location>
</feature>
<dbReference type="EMBL" id="OX459119">
    <property type="protein sequence ID" value="CAI9094825.1"/>
    <property type="molecule type" value="Genomic_DNA"/>
</dbReference>